<dbReference type="AlphaFoldDB" id="A0A653BJH8"/>
<feature type="repeat" description="WD" evidence="6">
    <location>
        <begin position="409"/>
        <end position="450"/>
    </location>
</feature>
<protein>
    <recommendedName>
        <fullName evidence="7">NLE domain-containing protein</fullName>
    </recommendedName>
</protein>
<proteinExistence type="inferred from homology"/>
<dbReference type="Pfam" id="PF00400">
    <property type="entry name" value="WD40"/>
    <property type="match status" value="8"/>
</dbReference>
<dbReference type="InterPro" id="IPR036322">
    <property type="entry name" value="WD40_repeat_dom_sf"/>
</dbReference>
<comment type="subcellular location">
    <subcellularLocation>
        <location evidence="1">Nucleus</location>
        <location evidence="1">Nucleolus</location>
    </subcellularLocation>
</comment>
<feature type="domain" description="NLE" evidence="7">
    <location>
        <begin position="59"/>
        <end position="119"/>
    </location>
</feature>
<accession>A0A653BJH8</accession>
<gene>
    <name evidence="8" type="ORF">CALMAC_LOCUS1570</name>
</gene>
<evidence type="ECO:0000256" key="1">
    <source>
        <dbReference type="ARBA" id="ARBA00004604"/>
    </source>
</evidence>
<evidence type="ECO:0000256" key="2">
    <source>
        <dbReference type="ARBA" id="ARBA00022574"/>
    </source>
</evidence>
<dbReference type="SUPFAM" id="SSF50978">
    <property type="entry name" value="WD40 repeat-like"/>
    <property type="match status" value="1"/>
</dbReference>
<evidence type="ECO:0000313" key="8">
    <source>
        <dbReference type="EMBL" id="VEN35757.1"/>
    </source>
</evidence>
<dbReference type="EMBL" id="CAACVG010001851">
    <property type="protein sequence ID" value="VEN35757.1"/>
    <property type="molecule type" value="Genomic_DNA"/>
</dbReference>
<keyword evidence="3" id="KW-0677">Repeat</keyword>
<dbReference type="InterPro" id="IPR020472">
    <property type="entry name" value="WD40_PAC1"/>
</dbReference>
<comment type="similarity">
    <text evidence="5">Belongs to the NLE1/RSA4 family.</text>
</comment>
<feature type="non-terminal residue" evidence="8">
    <location>
        <position position="1"/>
    </location>
</feature>
<evidence type="ECO:0000256" key="4">
    <source>
        <dbReference type="ARBA" id="ARBA00023242"/>
    </source>
</evidence>
<organism evidence="8 9">
    <name type="scientific">Callosobruchus maculatus</name>
    <name type="common">Southern cowpea weevil</name>
    <name type="synonym">Pulse bruchid</name>
    <dbReference type="NCBI Taxonomy" id="64391"/>
    <lineage>
        <taxon>Eukaryota</taxon>
        <taxon>Metazoa</taxon>
        <taxon>Ecdysozoa</taxon>
        <taxon>Arthropoda</taxon>
        <taxon>Hexapoda</taxon>
        <taxon>Insecta</taxon>
        <taxon>Pterygota</taxon>
        <taxon>Neoptera</taxon>
        <taxon>Endopterygota</taxon>
        <taxon>Coleoptera</taxon>
        <taxon>Polyphaga</taxon>
        <taxon>Cucujiformia</taxon>
        <taxon>Chrysomeloidea</taxon>
        <taxon>Chrysomelidae</taxon>
        <taxon>Bruchinae</taxon>
        <taxon>Bruchini</taxon>
        <taxon>Callosobruchus</taxon>
    </lineage>
</organism>
<feature type="repeat" description="WD" evidence="6">
    <location>
        <begin position="284"/>
        <end position="324"/>
    </location>
</feature>
<evidence type="ECO:0000256" key="6">
    <source>
        <dbReference type="PROSITE-ProRule" id="PRU00221"/>
    </source>
</evidence>
<feature type="repeat" description="WD" evidence="6">
    <location>
        <begin position="493"/>
        <end position="526"/>
    </location>
</feature>
<dbReference type="PRINTS" id="PR00320">
    <property type="entry name" value="GPROTEINBRPT"/>
</dbReference>
<dbReference type="PROSITE" id="PS00678">
    <property type="entry name" value="WD_REPEATS_1"/>
    <property type="match status" value="2"/>
</dbReference>
<feature type="repeat" description="WD" evidence="6">
    <location>
        <begin position="237"/>
        <end position="274"/>
    </location>
</feature>
<evidence type="ECO:0000256" key="3">
    <source>
        <dbReference type="ARBA" id="ARBA00022737"/>
    </source>
</evidence>
<dbReference type="Proteomes" id="UP000410492">
    <property type="component" value="Unassembled WGS sequence"/>
</dbReference>
<evidence type="ECO:0000313" key="9">
    <source>
        <dbReference type="Proteomes" id="UP000410492"/>
    </source>
</evidence>
<dbReference type="InterPro" id="IPR001680">
    <property type="entry name" value="WD40_rpt"/>
</dbReference>
<dbReference type="SMART" id="SM00320">
    <property type="entry name" value="WD40"/>
    <property type="match status" value="8"/>
</dbReference>
<dbReference type="PROSITE" id="PS50082">
    <property type="entry name" value="WD_REPEATS_2"/>
    <property type="match status" value="7"/>
</dbReference>
<name>A0A653BJH8_CALMS</name>
<reference evidence="8 9" key="1">
    <citation type="submission" date="2019-01" db="EMBL/GenBank/DDBJ databases">
        <authorList>
            <person name="Sayadi A."/>
        </authorList>
    </citation>
    <scope>NUCLEOTIDE SEQUENCE [LARGE SCALE GENOMIC DNA]</scope>
</reference>
<feature type="repeat" description="WD" evidence="6">
    <location>
        <begin position="451"/>
        <end position="492"/>
    </location>
</feature>
<dbReference type="InterPro" id="IPR019775">
    <property type="entry name" value="WD40_repeat_CS"/>
</dbReference>
<dbReference type="GO" id="GO:0005730">
    <property type="term" value="C:nucleolus"/>
    <property type="evidence" value="ECO:0007669"/>
    <property type="project" value="UniProtKB-SubCell"/>
</dbReference>
<dbReference type="Gene3D" id="2.130.10.10">
    <property type="entry name" value="YVTN repeat-like/Quinoprotein amine dehydrogenase"/>
    <property type="match status" value="1"/>
</dbReference>
<feature type="repeat" description="WD" evidence="6">
    <location>
        <begin position="152"/>
        <end position="193"/>
    </location>
</feature>
<keyword evidence="4" id="KW-0539">Nucleus</keyword>
<dbReference type="OrthoDB" id="10267436at2759"/>
<dbReference type="CDD" id="cd00200">
    <property type="entry name" value="WD40"/>
    <property type="match status" value="1"/>
</dbReference>
<dbReference type="GO" id="GO:0000027">
    <property type="term" value="P:ribosomal large subunit assembly"/>
    <property type="evidence" value="ECO:0007669"/>
    <property type="project" value="TreeGrafter"/>
</dbReference>
<dbReference type="PANTHER" id="PTHR19848:SF0">
    <property type="entry name" value="NOTCHLESS PROTEIN HOMOLOG 1"/>
    <property type="match status" value="1"/>
</dbReference>
<dbReference type="PROSITE" id="PS50294">
    <property type="entry name" value="WD_REPEATS_REGION"/>
    <property type="match status" value="7"/>
</dbReference>
<keyword evidence="9" id="KW-1185">Reference proteome</keyword>
<evidence type="ECO:0000259" key="7">
    <source>
        <dbReference type="Pfam" id="PF08154"/>
    </source>
</evidence>
<dbReference type="PANTHER" id="PTHR19848">
    <property type="entry name" value="WD40 REPEAT PROTEIN"/>
    <property type="match status" value="1"/>
</dbReference>
<dbReference type="Pfam" id="PF08154">
    <property type="entry name" value="NLE"/>
    <property type="match status" value="1"/>
</dbReference>
<feature type="repeat" description="WD" evidence="6">
    <location>
        <begin position="194"/>
        <end position="235"/>
    </location>
</feature>
<evidence type="ECO:0000256" key="5">
    <source>
        <dbReference type="ARBA" id="ARBA00061016"/>
    </source>
</evidence>
<dbReference type="InterPro" id="IPR015943">
    <property type="entry name" value="WD40/YVTN_repeat-like_dom_sf"/>
</dbReference>
<keyword evidence="2 6" id="KW-0853">WD repeat</keyword>
<sequence>NGYVAVNSCPEYCHLSCKWNVKFNFQINTRAAKSNEISFRYLIARMEQEIDNSEPKRLLCCLKSENGDKLCGDIMDLPIDCTVQQLTMMCSAILKQEEPVPYLFFINDNEVTTTLQKTVSALNLNSEEVIDIIYKQQAVFKVRPVTRCTSSIPGHAEAVISVSFSPDGKYLASGSGDTTVRFWDVYTQTPSFTCKGHNNWVLYIAWSPDSSRLASACKDGKIIVWDPFTGKQIGKTMIGHKQWVTSLSWEPYHKNPECRHLASSSKDGDVRIWDTVLCSTQTVLSGHTKSVTAVKWGGTGLIYTASQDRTVKVWRASDGVLCRTLEGHAHWVNTLALSTDYILRIGAFDPVKDSHKDTAILDKKKSQEFALERYNKITESHGERLVSGSDDFTLFLWDPEKGKKPLARLTGHQQLVNDVKFSPDCRIIASASFDKSIKLWEANTGKFITTLRGHVQAVYVVAFSADSRLMVSGSADSTLKLWNLRTKKLEIDLPGHADEVYAVDWSTDGLKVASGGKDKVLRLWQN</sequence>
<dbReference type="FunFam" id="2.130.10.10:FF:000092">
    <property type="entry name" value="notchless protein homolog"/>
    <property type="match status" value="1"/>
</dbReference>
<dbReference type="GO" id="GO:0007219">
    <property type="term" value="P:Notch signaling pathway"/>
    <property type="evidence" value="ECO:0007669"/>
    <property type="project" value="TreeGrafter"/>
</dbReference>
<dbReference type="InterPro" id="IPR012972">
    <property type="entry name" value="NLE"/>
</dbReference>